<dbReference type="VEuPathDB" id="FungiDB:GGTG_12769"/>
<dbReference type="AlphaFoldDB" id="J3PGY9"/>
<keyword evidence="3" id="KW-1185">Reference proteome</keyword>
<evidence type="ECO:0000313" key="1">
    <source>
        <dbReference type="EMBL" id="EJT69886.1"/>
    </source>
</evidence>
<accession>J3PGY9</accession>
<name>J3PGY9_GAET3</name>
<reference evidence="1" key="3">
    <citation type="submission" date="2010-09" db="EMBL/GenBank/DDBJ databases">
        <title>Annotation of Gaeumannomyces graminis var. tritici R3-111a-1.</title>
        <authorList>
            <consortium name="The Broad Institute Genome Sequencing Platform"/>
            <person name="Ma L.-J."/>
            <person name="Dead R."/>
            <person name="Young S.K."/>
            <person name="Zeng Q."/>
            <person name="Gargeya S."/>
            <person name="Fitzgerald M."/>
            <person name="Haas B."/>
            <person name="Abouelleil A."/>
            <person name="Alvarado L."/>
            <person name="Arachchi H.M."/>
            <person name="Berlin A."/>
            <person name="Brown A."/>
            <person name="Chapman S.B."/>
            <person name="Chen Z."/>
            <person name="Dunbar C."/>
            <person name="Freedman E."/>
            <person name="Gearin G."/>
            <person name="Gellesch M."/>
            <person name="Goldberg J."/>
            <person name="Griggs A."/>
            <person name="Gujja S."/>
            <person name="Heiman D."/>
            <person name="Howarth C."/>
            <person name="Larson L."/>
            <person name="Lui A."/>
            <person name="MacDonald P.J.P."/>
            <person name="Mehta T."/>
            <person name="Montmayeur A."/>
            <person name="Murphy C."/>
            <person name="Neiman D."/>
            <person name="Pearson M."/>
            <person name="Priest M."/>
            <person name="Roberts A."/>
            <person name="Saif S."/>
            <person name="Shea T."/>
            <person name="Shenoy N."/>
            <person name="Sisk P."/>
            <person name="Stolte C."/>
            <person name="Sykes S."/>
            <person name="Yandava C."/>
            <person name="Wortman J."/>
            <person name="Nusbaum C."/>
            <person name="Birren B."/>
        </authorList>
    </citation>
    <scope>NUCLEOTIDE SEQUENCE</scope>
    <source>
        <strain evidence="1">R3-111a-1</strain>
    </source>
</reference>
<dbReference type="EnsemblFungi" id="EJT69886">
    <property type="protein sequence ID" value="EJT69886"/>
    <property type="gene ID" value="GGTG_12769"/>
</dbReference>
<evidence type="ECO:0000313" key="3">
    <source>
        <dbReference type="Proteomes" id="UP000006039"/>
    </source>
</evidence>
<dbReference type="EMBL" id="GL385403">
    <property type="protein sequence ID" value="EJT69886.1"/>
    <property type="molecule type" value="Genomic_DNA"/>
</dbReference>
<dbReference type="HOGENOM" id="CLU_2399817_0_0_1"/>
<reference evidence="2" key="5">
    <citation type="submission" date="2018-04" db="UniProtKB">
        <authorList>
            <consortium name="EnsemblFungi"/>
        </authorList>
    </citation>
    <scope>IDENTIFICATION</scope>
    <source>
        <strain evidence="2">R3-111a-1</strain>
    </source>
</reference>
<evidence type="ECO:0000313" key="2">
    <source>
        <dbReference type="EnsemblFungi" id="EJT69886"/>
    </source>
</evidence>
<reference evidence="1" key="2">
    <citation type="submission" date="2010-07" db="EMBL/GenBank/DDBJ databases">
        <authorList>
            <consortium name="The Broad Institute Genome Sequencing Platform"/>
            <consortium name="Broad Institute Genome Sequencing Center for Infectious Disease"/>
            <person name="Ma L.-J."/>
            <person name="Dead R."/>
            <person name="Young S."/>
            <person name="Zeng Q."/>
            <person name="Koehrsen M."/>
            <person name="Alvarado L."/>
            <person name="Berlin A."/>
            <person name="Chapman S.B."/>
            <person name="Chen Z."/>
            <person name="Freedman E."/>
            <person name="Gellesch M."/>
            <person name="Goldberg J."/>
            <person name="Griggs A."/>
            <person name="Gujja S."/>
            <person name="Heilman E.R."/>
            <person name="Heiman D."/>
            <person name="Hepburn T."/>
            <person name="Howarth C."/>
            <person name="Jen D."/>
            <person name="Larson L."/>
            <person name="Mehta T."/>
            <person name="Neiman D."/>
            <person name="Pearson M."/>
            <person name="Roberts A."/>
            <person name="Saif S."/>
            <person name="Shea T."/>
            <person name="Shenoy N."/>
            <person name="Sisk P."/>
            <person name="Stolte C."/>
            <person name="Sykes S."/>
            <person name="Walk T."/>
            <person name="White J."/>
            <person name="Yandava C."/>
            <person name="Haas B."/>
            <person name="Nusbaum C."/>
            <person name="Birren B."/>
        </authorList>
    </citation>
    <scope>NUCLEOTIDE SEQUENCE</scope>
    <source>
        <strain evidence="1">R3-111a-1</strain>
    </source>
</reference>
<dbReference type="RefSeq" id="XP_009228934.1">
    <property type="nucleotide sequence ID" value="XM_009230670.1"/>
</dbReference>
<dbReference type="GeneID" id="20353227"/>
<sequence>MGDGWPSLSNACPRCHPLVRTWAPMLGDQAGKYDGWACCSCATLVHHRAALTTTTTTTTITTRPGPRRCCVLAEEITQIAGPLKHPAMPPSSS</sequence>
<reference evidence="3" key="1">
    <citation type="submission" date="2010-07" db="EMBL/GenBank/DDBJ databases">
        <title>The genome sequence of Gaeumannomyces graminis var. tritici strain R3-111a-1.</title>
        <authorList>
            <consortium name="The Broad Institute Genome Sequencing Platform"/>
            <person name="Ma L.-J."/>
            <person name="Dead R."/>
            <person name="Young S."/>
            <person name="Zeng Q."/>
            <person name="Koehrsen M."/>
            <person name="Alvarado L."/>
            <person name="Berlin A."/>
            <person name="Chapman S.B."/>
            <person name="Chen Z."/>
            <person name="Freedman E."/>
            <person name="Gellesch M."/>
            <person name="Goldberg J."/>
            <person name="Griggs A."/>
            <person name="Gujja S."/>
            <person name="Heilman E.R."/>
            <person name="Heiman D."/>
            <person name="Hepburn T."/>
            <person name="Howarth C."/>
            <person name="Jen D."/>
            <person name="Larson L."/>
            <person name="Mehta T."/>
            <person name="Neiman D."/>
            <person name="Pearson M."/>
            <person name="Roberts A."/>
            <person name="Saif S."/>
            <person name="Shea T."/>
            <person name="Shenoy N."/>
            <person name="Sisk P."/>
            <person name="Stolte C."/>
            <person name="Sykes S."/>
            <person name="Walk T."/>
            <person name="White J."/>
            <person name="Yandava C."/>
            <person name="Haas B."/>
            <person name="Nusbaum C."/>
            <person name="Birren B."/>
        </authorList>
    </citation>
    <scope>NUCLEOTIDE SEQUENCE [LARGE SCALE GENOMIC DNA]</scope>
    <source>
        <strain evidence="3">R3-111a-1</strain>
    </source>
</reference>
<reference evidence="2" key="4">
    <citation type="journal article" date="2015" name="G3 (Bethesda)">
        <title>Genome sequences of three phytopathogenic species of the Magnaporthaceae family of fungi.</title>
        <authorList>
            <person name="Okagaki L.H."/>
            <person name="Nunes C.C."/>
            <person name="Sailsbery J."/>
            <person name="Clay B."/>
            <person name="Brown D."/>
            <person name="John T."/>
            <person name="Oh Y."/>
            <person name="Young N."/>
            <person name="Fitzgerald M."/>
            <person name="Haas B.J."/>
            <person name="Zeng Q."/>
            <person name="Young S."/>
            <person name="Adiconis X."/>
            <person name="Fan L."/>
            <person name="Levin J.Z."/>
            <person name="Mitchell T.K."/>
            <person name="Okubara P.A."/>
            <person name="Farman M.L."/>
            <person name="Kohn L.M."/>
            <person name="Birren B."/>
            <person name="Ma L.-J."/>
            <person name="Dean R.A."/>
        </authorList>
    </citation>
    <scope>NUCLEOTIDE SEQUENCE</scope>
    <source>
        <strain evidence="2">R3-111a-1</strain>
    </source>
</reference>
<proteinExistence type="predicted"/>
<organism evidence="1">
    <name type="scientific">Gaeumannomyces tritici (strain R3-111a-1)</name>
    <name type="common">Wheat and barley take-all root rot fungus</name>
    <name type="synonym">Gaeumannomyces graminis var. tritici</name>
    <dbReference type="NCBI Taxonomy" id="644352"/>
    <lineage>
        <taxon>Eukaryota</taxon>
        <taxon>Fungi</taxon>
        <taxon>Dikarya</taxon>
        <taxon>Ascomycota</taxon>
        <taxon>Pezizomycotina</taxon>
        <taxon>Sordariomycetes</taxon>
        <taxon>Sordariomycetidae</taxon>
        <taxon>Magnaporthales</taxon>
        <taxon>Magnaporthaceae</taxon>
        <taxon>Gaeumannomyces</taxon>
    </lineage>
</organism>
<gene>
    <name evidence="2" type="primary">20353227</name>
    <name evidence="1" type="ORF">GGTG_12769</name>
</gene>
<dbReference type="Proteomes" id="UP000006039">
    <property type="component" value="Unassembled WGS sequence"/>
</dbReference>
<protein>
    <submittedName>
        <fullName evidence="1 2">Uncharacterized protein</fullName>
    </submittedName>
</protein>